<dbReference type="PANTHER" id="PTHR11266">
    <property type="entry name" value="PEROXISOMAL MEMBRANE PROTEIN 2, PXMP2 MPV17"/>
    <property type="match status" value="1"/>
</dbReference>
<sequence>MASPKSNLYLALRLLSLKMLKLWKWYQNCLVVNPVKTQVISSGFLWGTGDIAAQCISHSTSKKHLQLADTDEELKINWKRVAITSMFGFGFVGPVGHFWYENLDKFIRLRLQLPAKSARFVATKVAVDSIIFGPFDLFAFFTYMGFAAGKNAAQVKESLKRDFIPALILEGGIWPIVQVANFRYVPVRNQLLYVNIFCLLDSAFLSWVEQQQDAPWKQWFNFFHSLENRGGKDDL</sequence>
<evidence type="ECO:0000256" key="5">
    <source>
        <dbReference type="ARBA" id="ARBA00023136"/>
    </source>
</evidence>
<dbReference type="Proteomes" id="UP001281410">
    <property type="component" value="Unassembled WGS sequence"/>
</dbReference>
<keyword evidence="3 6" id="KW-0812">Transmembrane</keyword>
<accession>A0AAE0ACJ1</accession>
<gene>
    <name evidence="7" type="ORF">Dsin_015421</name>
</gene>
<feature type="transmembrane region" description="Helical" evidence="6">
    <location>
        <begin position="81"/>
        <end position="100"/>
    </location>
</feature>
<dbReference type="InterPro" id="IPR007248">
    <property type="entry name" value="Mpv17_PMP22"/>
</dbReference>
<comment type="caution">
    <text evidence="7">The sequence shown here is derived from an EMBL/GenBank/DDBJ whole genome shotgun (WGS) entry which is preliminary data.</text>
</comment>
<comment type="subcellular location">
    <subcellularLocation>
        <location evidence="1">Membrane</location>
        <topology evidence="1">Multi-pass membrane protein</topology>
    </subcellularLocation>
</comment>
<dbReference type="PANTHER" id="PTHR11266:SF111">
    <property type="entry name" value="PEROXISOMAL MEMBRANE 22 KDA (MPV17_PMP22) FAMILY PROTEIN"/>
    <property type="match status" value="1"/>
</dbReference>
<proteinExistence type="inferred from homology"/>
<evidence type="ECO:0000256" key="6">
    <source>
        <dbReference type="RuleBase" id="RU363053"/>
    </source>
</evidence>
<evidence type="ECO:0000256" key="2">
    <source>
        <dbReference type="ARBA" id="ARBA00006824"/>
    </source>
</evidence>
<feature type="transmembrane region" description="Helical" evidence="6">
    <location>
        <begin position="163"/>
        <end position="184"/>
    </location>
</feature>
<evidence type="ECO:0000256" key="1">
    <source>
        <dbReference type="ARBA" id="ARBA00004141"/>
    </source>
</evidence>
<feature type="transmembrane region" description="Helical" evidence="6">
    <location>
        <begin position="120"/>
        <end position="143"/>
    </location>
</feature>
<dbReference type="GO" id="GO:0016020">
    <property type="term" value="C:membrane"/>
    <property type="evidence" value="ECO:0007669"/>
    <property type="project" value="UniProtKB-SubCell"/>
</dbReference>
<dbReference type="Pfam" id="PF04117">
    <property type="entry name" value="Mpv17_PMP22"/>
    <property type="match status" value="1"/>
</dbReference>
<evidence type="ECO:0000313" key="8">
    <source>
        <dbReference type="Proteomes" id="UP001281410"/>
    </source>
</evidence>
<reference evidence="7" key="1">
    <citation type="journal article" date="2023" name="Plant J.">
        <title>Genome sequences and population genomics provide insights into the demographic history, inbreeding, and mutation load of two 'living fossil' tree species of Dipteronia.</title>
        <authorList>
            <person name="Feng Y."/>
            <person name="Comes H.P."/>
            <person name="Chen J."/>
            <person name="Zhu S."/>
            <person name="Lu R."/>
            <person name="Zhang X."/>
            <person name="Li P."/>
            <person name="Qiu J."/>
            <person name="Olsen K.M."/>
            <person name="Qiu Y."/>
        </authorList>
    </citation>
    <scope>NUCLEOTIDE SEQUENCE</scope>
    <source>
        <strain evidence="7">NBL</strain>
    </source>
</reference>
<protein>
    <submittedName>
        <fullName evidence="7">Uncharacterized protein</fullName>
    </submittedName>
</protein>
<dbReference type="AlphaFoldDB" id="A0AAE0ACJ1"/>
<dbReference type="GO" id="GO:0005737">
    <property type="term" value="C:cytoplasm"/>
    <property type="evidence" value="ECO:0007669"/>
    <property type="project" value="TreeGrafter"/>
</dbReference>
<keyword evidence="8" id="KW-1185">Reference proteome</keyword>
<name>A0AAE0ACJ1_9ROSI</name>
<evidence type="ECO:0000313" key="7">
    <source>
        <dbReference type="EMBL" id="KAK3210715.1"/>
    </source>
</evidence>
<comment type="similarity">
    <text evidence="2 6">Belongs to the peroxisomal membrane protein PXMP2/4 family.</text>
</comment>
<dbReference type="EMBL" id="JANJYJ010000005">
    <property type="protein sequence ID" value="KAK3210715.1"/>
    <property type="molecule type" value="Genomic_DNA"/>
</dbReference>
<keyword evidence="4 6" id="KW-1133">Transmembrane helix</keyword>
<evidence type="ECO:0000256" key="3">
    <source>
        <dbReference type="ARBA" id="ARBA00022692"/>
    </source>
</evidence>
<evidence type="ECO:0000256" key="4">
    <source>
        <dbReference type="ARBA" id="ARBA00022989"/>
    </source>
</evidence>
<keyword evidence="5 6" id="KW-0472">Membrane</keyword>
<organism evidence="7 8">
    <name type="scientific">Dipteronia sinensis</name>
    <dbReference type="NCBI Taxonomy" id="43782"/>
    <lineage>
        <taxon>Eukaryota</taxon>
        <taxon>Viridiplantae</taxon>
        <taxon>Streptophyta</taxon>
        <taxon>Embryophyta</taxon>
        <taxon>Tracheophyta</taxon>
        <taxon>Spermatophyta</taxon>
        <taxon>Magnoliopsida</taxon>
        <taxon>eudicotyledons</taxon>
        <taxon>Gunneridae</taxon>
        <taxon>Pentapetalae</taxon>
        <taxon>rosids</taxon>
        <taxon>malvids</taxon>
        <taxon>Sapindales</taxon>
        <taxon>Sapindaceae</taxon>
        <taxon>Hippocastanoideae</taxon>
        <taxon>Acereae</taxon>
        <taxon>Dipteronia</taxon>
    </lineage>
</organism>